<dbReference type="EMBL" id="ML014118">
    <property type="protein sequence ID" value="RKP03758.1"/>
    <property type="molecule type" value="Genomic_DNA"/>
</dbReference>
<dbReference type="Proteomes" id="UP000274922">
    <property type="component" value="Unassembled WGS sequence"/>
</dbReference>
<protein>
    <submittedName>
        <fullName evidence="2">Uncharacterized protein</fullName>
    </submittedName>
</protein>
<name>A0A4P9XE36_9FUNG</name>
<dbReference type="AlphaFoldDB" id="A0A4P9XE36"/>
<keyword evidence="1" id="KW-0812">Transmembrane</keyword>
<evidence type="ECO:0000313" key="3">
    <source>
        <dbReference type="Proteomes" id="UP000274922"/>
    </source>
</evidence>
<evidence type="ECO:0000313" key="2">
    <source>
        <dbReference type="EMBL" id="RKP03758.1"/>
    </source>
</evidence>
<feature type="transmembrane region" description="Helical" evidence="1">
    <location>
        <begin position="21"/>
        <end position="43"/>
    </location>
</feature>
<reference evidence="3" key="1">
    <citation type="journal article" date="2018" name="Nat. Microbiol.">
        <title>Leveraging single-cell genomics to expand the fungal tree of life.</title>
        <authorList>
            <person name="Ahrendt S.R."/>
            <person name="Quandt C.A."/>
            <person name="Ciobanu D."/>
            <person name="Clum A."/>
            <person name="Salamov A."/>
            <person name="Andreopoulos B."/>
            <person name="Cheng J.F."/>
            <person name="Woyke T."/>
            <person name="Pelin A."/>
            <person name="Henrissat B."/>
            <person name="Reynolds N.K."/>
            <person name="Benny G.L."/>
            <person name="Smith M.E."/>
            <person name="James T.Y."/>
            <person name="Grigoriev I.V."/>
        </authorList>
    </citation>
    <scope>NUCLEOTIDE SEQUENCE [LARGE SCALE GENOMIC DNA]</scope>
    <source>
        <strain evidence="3">ATCC 52028</strain>
    </source>
</reference>
<keyword evidence="1" id="KW-0472">Membrane</keyword>
<accession>A0A4P9XE36</accession>
<organism evidence="2 3">
    <name type="scientific">Caulochytrium protostelioides</name>
    <dbReference type="NCBI Taxonomy" id="1555241"/>
    <lineage>
        <taxon>Eukaryota</taxon>
        <taxon>Fungi</taxon>
        <taxon>Fungi incertae sedis</taxon>
        <taxon>Chytridiomycota</taxon>
        <taxon>Chytridiomycota incertae sedis</taxon>
        <taxon>Chytridiomycetes</taxon>
        <taxon>Caulochytriales</taxon>
        <taxon>Caulochytriaceae</taxon>
        <taxon>Caulochytrium</taxon>
    </lineage>
</organism>
<gene>
    <name evidence="2" type="ORF">CXG81DRAFT_16727</name>
</gene>
<evidence type="ECO:0000256" key="1">
    <source>
        <dbReference type="SAM" id="Phobius"/>
    </source>
</evidence>
<sequence length="189" mass="20997">MPHPSHGFPHVRHDFWHILKLLMTTALGVAGGICVGAGFVRLLGEEGFDVYTYVPDDDDDDDDEGDADVKQPILSTPVNLTDDEEAEDAVREATAGGTRLGYFKLKLDYDWNDDNAESMAWLQRRRDRLLSLQDALNWTTATAFTESSLSPRHAAEVRLLRAFLNESLVLVELRMSELSGGSASVKDEC</sequence>
<keyword evidence="3" id="KW-1185">Reference proteome</keyword>
<proteinExistence type="predicted"/>
<keyword evidence="1" id="KW-1133">Transmembrane helix</keyword>